<feature type="region of interest" description="Disordered" evidence="2">
    <location>
        <begin position="282"/>
        <end position="411"/>
    </location>
</feature>
<dbReference type="SMART" id="SM00320">
    <property type="entry name" value="WD40"/>
    <property type="match status" value="4"/>
</dbReference>
<dbReference type="Pfam" id="PF08513">
    <property type="entry name" value="LisH"/>
    <property type="match status" value="1"/>
</dbReference>
<accession>A0A6P5XYQ8</accession>
<feature type="repeat" description="WD" evidence="1">
    <location>
        <begin position="643"/>
        <end position="675"/>
    </location>
</feature>
<evidence type="ECO:0000256" key="2">
    <source>
        <dbReference type="SAM" id="MobiDB-lite"/>
    </source>
</evidence>
<dbReference type="GeneID" id="111287210"/>
<dbReference type="GO" id="GO:0003714">
    <property type="term" value="F:transcription corepressor activity"/>
    <property type="evidence" value="ECO:0007669"/>
    <property type="project" value="InterPro"/>
</dbReference>
<dbReference type="PROSITE" id="PS50082">
    <property type="entry name" value="WD_REPEATS_2"/>
    <property type="match status" value="2"/>
</dbReference>
<dbReference type="PANTHER" id="PTHR44376">
    <property type="entry name" value="TRANSCRIPTIONAL REGULATOR OF FILAMENTOUS GROWTH FLO8"/>
    <property type="match status" value="1"/>
</dbReference>
<dbReference type="InterPro" id="IPR001680">
    <property type="entry name" value="WD40_rpt"/>
</dbReference>
<organism evidence="3 4">
    <name type="scientific">Durio zibethinus</name>
    <name type="common">Durian</name>
    <dbReference type="NCBI Taxonomy" id="66656"/>
    <lineage>
        <taxon>Eukaryota</taxon>
        <taxon>Viridiplantae</taxon>
        <taxon>Streptophyta</taxon>
        <taxon>Embryophyta</taxon>
        <taxon>Tracheophyta</taxon>
        <taxon>Spermatophyta</taxon>
        <taxon>Magnoliopsida</taxon>
        <taxon>eudicotyledons</taxon>
        <taxon>Gunneridae</taxon>
        <taxon>Pentapetalae</taxon>
        <taxon>rosids</taxon>
        <taxon>malvids</taxon>
        <taxon>Malvales</taxon>
        <taxon>Malvaceae</taxon>
        <taxon>Helicteroideae</taxon>
        <taxon>Durio</taxon>
    </lineage>
</organism>
<evidence type="ECO:0000256" key="1">
    <source>
        <dbReference type="PROSITE-ProRule" id="PRU00221"/>
    </source>
</evidence>
<dbReference type="Pfam" id="PF00400">
    <property type="entry name" value="WD40"/>
    <property type="match status" value="3"/>
</dbReference>
<dbReference type="InterPro" id="IPR006594">
    <property type="entry name" value="LisH"/>
</dbReference>
<dbReference type="PANTHER" id="PTHR44376:SF9">
    <property type="entry name" value="TRANSCRIPTIONAL COREPRESSOR LEUNIG_HOMOLOG"/>
    <property type="match status" value="1"/>
</dbReference>
<dbReference type="Gene3D" id="2.130.10.10">
    <property type="entry name" value="YVTN repeat-like/Quinoprotein amine dehydrogenase"/>
    <property type="match status" value="1"/>
</dbReference>
<reference evidence="4" key="1">
    <citation type="submission" date="2025-08" db="UniProtKB">
        <authorList>
            <consortium name="RefSeq"/>
        </authorList>
    </citation>
    <scope>IDENTIFICATION</scope>
    <source>
        <tissue evidence="4">Fruit stalk</tissue>
    </source>
</reference>
<dbReference type="PROSITE" id="PS50896">
    <property type="entry name" value="LISH"/>
    <property type="match status" value="1"/>
</dbReference>
<feature type="compositionally biased region" description="Low complexity" evidence="2">
    <location>
        <begin position="347"/>
        <end position="362"/>
    </location>
</feature>
<protein>
    <submittedName>
        <fullName evidence="4">Transcriptional corepressor LEUNIG_HOMOLOG-like isoform X3</fullName>
    </submittedName>
</protein>
<dbReference type="SMART" id="SM00667">
    <property type="entry name" value="LisH"/>
    <property type="match status" value="1"/>
</dbReference>
<feature type="compositionally biased region" description="Polar residues" evidence="2">
    <location>
        <begin position="370"/>
        <end position="386"/>
    </location>
</feature>
<feature type="compositionally biased region" description="Polar residues" evidence="2">
    <location>
        <begin position="310"/>
        <end position="340"/>
    </location>
</feature>
<dbReference type="Proteomes" id="UP000515121">
    <property type="component" value="Unplaced"/>
</dbReference>
<name>A0A6P5XYQ8_DURZI</name>
<dbReference type="InterPro" id="IPR036322">
    <property type="entry name" value="WD40_repeat_dom_sf"/>
</dbReference>
<proteinExistence type="predicted"/>
<feature type="repeat" description="WD" evidence="1">
    <location>
        <begin position="561"/>
        <end position="601"/>
    </location>
</feature>
<dbReference type="SUPFAM" id="SSF50978">
    <property type="entry name" value="WD40 repeat-like"/>
    <property type="match status" value="1"/>
</dbReference>
<sequence length="675" mass="72355">MSQSNWEADKMLDVYIYDYLVKKKLHATAKSFMTEGKVAPDPVAIDAPGGFLFEWWSVFWDIFISRTNDKHSEAAAGYIEAQQIKAKEQQQLQMQQLQLLRQAQLQRRDPNHPSLGGPVNAIGSEGMLGQSNASALAAKMYEERMKHPNAMNSETSQPLLDAKMALLKSATNHPGQLVQGNPGTVTAALQQIQDIKGEVNLGGTQRSMPMDPSSIYGQGIVQLKPGIGNTGLNPGVGSLPLKGWPLTGIDQIRPSLGAQVQKPFPQNANQFQLLPQQQQQQLLAQVQAQGNMGSSPMYGDMDPQRFSGLSRGTLNTKDGQPTANDGSIGSPMQSTSSKQMNMPPIRQSSSQQDPLQSQQVQQNNRKRKGPSSSGPANSTGTGNTVGPSPNSQPSTPSTHTPGDGVAMVGNVQHGNSMSKNLMTYGSDGTGGIASSTNQLEDIEHFGDVGSLDDNVESFLSHDDGDGGNLFGTLKRNPSELATETSKGIGFNEVGSIRTSNGKVTCCHFSSDGKLLASAGHDKKGGSTTIRFQPRIGQLLAAAAENVVSIFDVETDRRIHLLQGHNTEVHSVCWDTNGDFLASVSQESVRVWSLASGECIHELNASGNKFHSCVFHPGFNALLVIGGYQSLELWNTAENKCLTVSAHDCVISALANSQVTGMVASASYDKSVKIWK</sequence>
<dbReference type="InterPro" id="IPR044716">
    <property type="entry name" value="LEUNIG-like"/>
</dbReference>
<dbReference type="AlphaFoldDB" id="A0A6P5XYQ8"/>
<evidence type="ECO:0000313" key="4">
    <source>
        <dbReference type="RefSeq" id="XP_022733297.1"/>
    </source>
</evidence>
<dbReference type="InterPro" id="IPR015943">
    <property type="entry name" value="WD40/YVTN_repeat-like_dom_sf"/>
</dbReference>
<keyword evidence="1" id="KW-0853">WD repeat</keyword>
<feature type="compositionally biased region" description="Low complexity" evidence="2">
    <location>
        <begin position="387"/>
        <end position="401"/>
    </location>
</feature>
<dbReference type="RefSeq" id="XP_022733297.1">
    <property type="nucleotide sequence ID" value="XM_022877562.1"/>
</dbReference>
<keyword evidence="3" id="KW-1185">Reference proteome</keyword>
<evidence type="ECO:0000313" key="3">
    <source>
        <dbReference type="Proteomes" id="UP000515121"/>
    </source>
</evidence>
<gene>
    <name evidence="4" type="primary">LOC111287210</name>
</gene>
<feature type="compositionally biased region" description="Low complexity" evidence="2">
    <location>
        <begin position="282"/>
        <end position="291"/>
    </location>
</feature>
<dbReference type="PROSITE" id="PS50294">
    <property type="entry name" value="WD_REPEATS_REGION"/>
    <property type="match status" value="1"/>
</dbReference>